<dbReference type="EMBL" id="JBIAQY010000013">
    <property type="protein sequence ID" value="MFF3572531.1"/>
    <property type="molecule type" value="Genomic_DNA"/>
</dbReference>
<keyword evidence="3" id="KW-0479">Metal-binding</keyword>
<feature type="domain" description="Mandelate racemase/muconate lactonizing enzyme C-terminal" evidence="5">
    <location>
        <begin position="141"/>
        <end position="236"/>
    </location>
</feature>
<dbReference type="SFLD" id="SFLDG00180">
    <property type="entry name" value="muconate_cycloisomerase"/>
    <property type="match status" value="1"/>
</dbReference>
<evidence type="ECO:0000256" key="4">
    <source>
        <dbReference type="ARBA" id="ARBA00023235"/>
    </source>
</evidence>
<dbReference type="InterPro" id="IPR013342">
    <property type="entry name" value="Mandelate_racemase_C"/>
</dbReference>
<keyword evidence="2" id="KW-0474">Menaquinone biosynthesis</keyword>
<name>A0ABW6S8B7_9NOCA</name>
<organism evidence="6 7">
    <name type="scientific">Nocardia jiangxiensis</name>
    <dbReference type="NCBI Taxonomy" id="282685"/>
    <lineage>
        <taxon>Bacteria</taxon>
        <taxon>Bacillati</taxon>
        <taxon>Actinomycetota</taxon>
        <taxon>Actinomycetes</taxon>
        <taxon>Mycobacteriales</taxon>
        <taxon>Nocardiaceae</taxon>
        <taxon>Nocardia</taxon>
    </lineage>
</organism>
<dbReference type="PROSITE" id="PS00908">
    <property type="entry name" value="MR_MLE_1"/>
    <property type="match status" value="1"/>
</dbReference>
<evidence type="ECO:0000256" key="3">
    <source>
        <dbReference type="ARBA" id="ARBA00022723"/>
    </source>
</evidence>
<dbReference type="Pfam" id="PF13378">
    <property type="entry name" value="MR_MLE_C"/>
    <property type="match status" value="1"/>
</dbReference>
<dbReference type="SUPFAM" id="SSF51604">
    <property type="entry name" value="Enolase C-terminal domain-like"/>
    <property type="match status" value="1"/>
</dbReference>
<evidence type="ECO:0000313" key="7">
    <source>
        <dbReference type="Proteomes" id="UP001601992"/>
    </source>
</evidence>
<proteinExistence type="inferred from homology"/>
<sequence length="365" mass="39531">MRIESVRVTPFVIPLVRPVTWATGSMAVVDWLLVEVVAEDGTTGIAEAIPRPMIYGETQRSIHTALTEYLVPLVVGQDSFALERIHRRMEALAGNLAAKAALDIALHDLNGKLTGLPVHALLGGPVRTEVDCAWMIALGEHDAMLAELEDKIGEGFRAFKVKGGLDPAADIAVLTAMRERSESDVRLYLDANCRYDRDSAHRVLHALRDVLDQVEEPIAAGDDEGRVELARAVPTVPLLGDETVFTVADVARQIRLGGLRRISLKMPRTGYTLSRRIVHLAEAAGLRLQISTQSETTLGTAGCLHLAAAFHAIDLPCELTFYRDVADGLLTTEPAIHGGRMAVPTGPGLGVQLDPGKVAKYRVRL</sequence>
<dbReference type="Pfam" id="PF02746">
    <property type="entry name" value="MR_MLE_N"/>
    <property type="match status" value="1"/>
</dbReference>
<dbReference type="InterPro" id="IPR029017">
    <property type="entry name" value="Enolase-like_N"/>
</dbReference>
<comment type="caution">
    <text evidence="6">The sequence shown here is derived from an EMBL/GenBank/DDBJ whole genome shotgun (WGS) entry which is preliminary data.</text>
</comment>
<dbReference type="SFLD" id="SFLDS00001">
    <property type="entry name" value="Enolase"/>
    <property type="match status" value="1"/>
</dbReference>
<comment type="similarity">
    <text evidence="1">Belongs to the mandelate racemase/muconate lactonizing enzyme family.</text>
</comment>
<dbReference type="PANTHER" id="PTHR48073:SF2">
    <property type="entry name" value="O-SUCCINYLBENZOATE SYNTHASE"/>
    <property type="match status" value="1"/>
</dbReference>
<dbReference type="InterPro" id="IPR018110">
    <property type="entry name" value="Mandel_Rmase/mucon_lact_enz_CS"/>
</dbReference>
<dbReference type="InterPro" id="IPR013341">
    <property type="entry name" value="Mandelate_racemase_N_dom"/>
</dbReference>
<dbReference type="RefSeq" id="WP_387406063.1">
    <property type="nucleotide sequence ID" value="NZ_JBIAQY010000013.1"/>
</dbReference>
<keyword evidence="7" id="KW-1185">Reference proteome</keyword>
<dbReference type="InterPro" id="IPR036849">
    <property type="entry name" value="Enolase-like_C_sf"/>
</dbReference>
<evidence type="ECO:0000313" key="6">
    <source>
        <dbReference type="EMBL" id="MFF3572531.1"/>
    </source>
</evidence>
<dbReference type="InterPro" id="IPR029065">
    <property type="entry name" value="Enolase_C-like"/>
</dbReference>
<dbReference type="SUPFAM" id="SSF54826">
    <property type="entry name" value="Enolase N-terminal domain-like"/>
    <property type="match status" value="1"/>
</dbReference>
<reference evidence="6 7" key="1">
    <citation type="submission" date="2024-10" db="EMBL/GenBank/DDBJ databases">
        <title>The Natural Products Discovery Center: Release of the First 8490 Sequenced Strains for Exploring Actinobacteria Biosynthetic Diversity.</title>
        <authorList>
            <person name="Kalkreuter E."/>
            <person name="Kautsar S.A."/>
            <person name="Yang D."/>
            <person name="Bader C.D."/>
            <person name="Teijaro C.N."/>
            <person name="Fluegel L."/>
            <person name="Davis C.M."/>
            <person name="Simpson J.R."/>
            <person name="Lauterbach L."/>
            <person name="Steele A.D."/>
            <person name="Gui C."/>
            <person name="Meng S."/>
            <person name="Li G."/>
            <person name="Viehrig K."/>
            <person name="Ye F."/>
            <person name="Su P."/>
            <person name="Kiefer A.F."/>
            <person name="Nichols A."/>
            <person name="Cepeda A.J."/>
            <person name="Yan W."/>
            <person name="Fan B."/>
            <person name="Jiang Y."/>
            <person name="Adhikari A."/>
            <person name="Zheng C.-J."/>
            <person name="Schuster L."/>
            <person name="Cowan T.M."/>
            <person name="Smanski M.J."/>
            <person name="Chevrette M.G."/>
            <person name="De Carvalho L.P.S."/>
            <person name="Shen B."/>
        </authorList>
    </citation>
    <scope>NUCLEOTIDE SEQUENCE [LARGE SCALE GENOMIC DNA]</scope>
    <source>
        <strain evidence="6 7">NPDC002593</strain>
    </source>
</reference>
<evidence type="ECO:0000256" key="2">
    <source>
        <dbReference type="ARBA" id="ARBA00022428"/>
    </source>
</evidence>
<dbReference type="SMART" id="SM00922">
    <property type="entry name" value="MR_MLE"/>
    <property type="match status" value="1"/>
</dbReference>
<dbReference type="PANTHER" id="PTHR48073">
    <property type="entry name" value="O-SUCCINYLBENZOATE SYNTHASE-RELATED"/>
    <property type="match status" value="1"/>
</dbReference>
<evidence type="ECO:0000256" key="1">
    <source>
        <dbReference type="ARBA" id="ARBA00008031"/>
    </source>
</evidence>
<accession>A0ABW6S8B7</accession>
<keyword evidence="4" id="KW-0413">Isomerase</keyword>
<protein>
    <submittedName>
        <fullName evidence="6">Mandelate racemase/muconate lactonizing enzyme family protein</fullName>
    </submittedName>
</protein>
<evidence type="ECO:0000259" key="5">
    <source>
        <dbReference type="SMART" id="SM00922"/>
    </source>
</evidence>
<dbReference type="Proteomes" id="UP001601992">
    <property type="component" value="Unassembled WGS sequence"/>
</dbReference>
<gene>
    <name evidence="6" type="ORF">ACFYXQ_32660</name>
</gene>
<dbReference type="Gene3D" id="3.30.390.10">
    <property type="entry name" value="Enolase-like, N-terminal domain"/>
    <property type="match status" value="1"/>
</dbReference>
<dbReference type="Gene3D" id="3.20.20.120">
    <property type="entry name" value="Enolase-like C-terminal domain"/>
    <property type="match status" value="1"/>
</dbReference>